<proteinExistence type="predicted"/>
<sequence length="139" mass="15690">MFRPARPLTELRNGDGDEHNQPQRVSSSFKTNMLAPIAFHVFVLCDDLPASFRLSARRSLNSPFCWSQFKIPRVARKRDTAKRCTSTNHRRQVAGFARGTAKLRAAASPGCRREQAQYRTHVCRLSKGILSCNHYSGNA</sequence>
<dbReference type="HOGENOM" id="CLU_1846326_0_0_1"/>
<feature type="region of interest" description="Disordered" evidence="1">
    <location>
        <begin position="1"/>
        <end position="25"/>
    </location>
</feature>
<gene>
    <name evidence="2" type="ORF">M408DRAFT_112806</name>
</gene>
<dbReference type="AlphaFoldDB" id="A0A0C3AXY6"/>
<evidence type="ECO:0000256" key="1">
    <source>
        <dbReference type="SAM" id="MobiDB-lite"/>
    </source>
</evidence>
<feature type="compositionally biased region" description="Basic and acidic residues" evidence="1">
    <location>
        <begin position="12"/>
        <end position="21"/>
    </location>
</feature>
<reference evidence="3" key="2">
    <citation type="submission" date="2015-01" db="EMBL/GenBank/DDBJ databases">
        <title>Evolutionary Origins and Diversification of the Mycorrhizal Mutualists.</title>
        <authorList>
            <consortium name="DOE Joint Genome Institute"/>
            <consortium name="Mycorrhizal Genomics Consortium"/>
            <person name="Kohler A."/>
            <person name="Kuo A."/>
            <person name="Nagy L.G."/>
            <person name="Floudas D."/>
            <person name="Copeland A."/>
            <person name="Barry K.W."/>
            <person name="Cichocki N."/>
            <person name="Veneault-Fourrey C."/>
            <person name="LaButti K."/>
            <person name="Lindquist E.A."/>
            <person name="Lipzen A."/>
            <person name="Lundell T."/>
            <person name="Morin E."/>
            <person name="Murat C."/>
            <person name="Riley R."/>
            <person name="Ohm R."/>
            <person name="Sun H."/>
            <person name="Tunlid A."/>
            <person name="Henrissat B."/>
            <person name="Grigoriev I.V."/>
            <person name="Hibbett D.S."/>
            <person name="Martin F."/>
        </authorList>
    </citation>
    <scope>NUCLEOTIDE SEQUENCE [LARGE SCALE GENOMIC DNA]</scope>
    <source>
        <strain evidence="3">MAFF 305830</strain>
    </source>
</reference>
<organism evidence="2 3">
    <name type="scientific">Serendipita vermifera MAFF 305830</name>
    <dbReference type="NCBI Taxonomy" id="933852"/>
    <lineage>
        <taxon>Eukaryota</taxon>
        <taxon>Fungi</taxon>
        <taxon>Dikarya</taxon>
        <taxon>Basidiomycota</taxon>
        <taxon>Agaricomycotina</taxon>
        <taxon>Agaricomycetes</taxon>
        <taxon>Sebacinales</taxon>
        <taxon>Serendipitaceae</taxon>
        <taxon>Serendipita</taxon>
    </lineage>
</organism>
<accession>A0A0C3AXY6</accession>
<protein>
    <submittedName>
        <fullName evidence="2">Uncharacterized protein</fullName>
    </submittedName>
</protein>
<evidence type="ECO:0000313" key="2">
    <source>
        <dbReference type="EMBL" id="KIM29405.1"/>
    </source>
</evidence>
<dbReference type="EMBL" id="KN824288">
    <property type="protein sequence ID" value="KIM29405.1"/>
    <property type="molecule type" value="Genomic_DNA"/>
</dbReference>
<name>A0A0C3AXY6_SERVB</name>
<evidence type="ECO:0000313" key="3">
    <source>
        <dbReference type="Proteomes" id="UP000054097"/>
    </source>
</evidence>
<dbReference type="Proteomes" id="UP000054097">
    <property type="component" value="Unassembled WGS sequence"/>
</dbReference>
<reference evidence="2 3" key="1">
    <citation type="submission" date="2014-04" db="EMBL/GenBank/DDBJ databases">
        <authorList>
            <consortium name="DOE Joint Genome Institute"/>
            <person name="Kuo A."/>
            <person name="Zuccaro A."/>
            <person name="Kohler A."/>
            <person name="Nagy L.G."/>
            <person name="Floudas D."/>
            <person name="Copeland A."/>
            <person name="Barry K.W."/>
            <person name="Cichocki N."/>
            <person name="Veneault-Fourrey C."/>
            <person name="LaButti K."/>
            <person name="Lindquist E.A."/>
            <person name="Lipzen A."/>
            <person name="Lundell T."/>
            <person name="Morin E."/>
            <person name="Murat C."/>
            <person name="Sun H."/>
            <person name="Tunlid A."/>
            <person name="Henrissat B."/>
            <person name="Grigoriev I.V."/>
            <person name="Hibbett D.S."/>
            <person name="Martin F."/>
            <person name="Nordberg H.P."/>
            <person name="Cantor M.N."/>
            <person name="Hua S.X."/>
        </authorList>
    </citation>
    <scope>NUCLEOTIDE SEQUENCE [LARGE SCALE GENOMIC DNA]</scope>
    <source>
        <strain evidence="2 3">MAFF 305830</strain>
    </source>
</reference>
<keyword evidence="3" id="KW-1185">Reference proteome</keyword>